<sequence>MNIIQNKLKSMLLAAVVSVGMLFAPVNAVAQSELDYLKEGYLHISLGGGPEFFSSQFGSNPGGGFHLTGRHYFSDQIFGGVKTYVGLRSDKKDFYVPYEKKTVEFDQDLEEWAIMGGAGYDFWQNSTKRFCLYTDAYIGYGRRHCKQEDWNGESFPTTENTDRGFAAYGGVAIEYRTSANWLWGVEVGAITVAGHFGGMLTVSLGLIMM</sequence>
<keyword evidence="1" id="KW-0472">Membrane</keyword>
<organism evidence="3 4">
    <name type="scientific">Prevotella disiens</name>
    <dbReference type="NCBI Taxonomy" id="28130"/>
    <lineage>
        <taxon>Bacteria</taxon>
        <taxon>Pseudomonadati</taxon>
        <taxon>Bacteroidota</taxon>
        <taxon>Bacteroidia</taxon>
        <taxon>Bacteroidales</taxon>
        <taxon>Prevotellaceae</taxon>
        <taxon>Prevotella</taxon>
    </lineage>
</organism>
<dbReference type="InterPro" id="IPR011250">
    <property type="entry name" value="OMP/PagP_B-barrel"/>
</dbReference>
<accession>A0A3E4QM64</accession>
<evidence type="ECO:0000256" key="1">
    <source>
        <dbReference type="SAM" id="Phobius"/>
    </source>
</evidence>
<dbReference type="Proteomes" id="UP000260835">
    <property type="component" value="Unassembled WGS sequence"/>
</dbReference>
<evidence type="ECO:0008006" key="5">
    <source>
        <dbReference type="Google" id="ProtNLM"/>
    </source>
</evidence>
<dbReference type="AlphaFoldDB" id="A0A3E4QM64"/>
<evidence type="ECO:0000256" key="2">
    <source>
        <dbReference type="SAM" id="SignalP"/>
    </source>
</evidence>
<dbReference type="SUPFAM" id="SSF56925">
    <property type="entry name" value="OMPA-like"/>
    <property type="match status" value="1"/>
</dbReference>
<protein>
    <recommendedName>
        <fullName evidence="5">Outer membrane protein beta-barrel domain-containing protein</fullName>
    </recommendedName>
</protein>
<keyword evidence="2" id="KW-0732">Signal</keyword>
<dbReference type="Gene3D" id="2.40.160.20">
    <property type="match status" value="1"/>
</dbReference>
<feature type="transmembrane region" description="Helical" evidence="1">
    <location>
        <begin position="181"/>
        <end position="207"/>
    </location>
</feature>
<comment type="caution">
    <text evidence="3">The sequence shown here is derived from an EMBL/GenBank/DDBJ whole genome shotgun (WGS) entry which is preliminary data.</text>
</comment>
<dbReference type="EMBL" id="QSRD01000009">
    <property type="protein sequence ID" value="RGL04777.1"/>
    <property type="molecule type" value="Genomic_DNA"/>
</dbReference>
<evidence type="ECO:0000313" key="4">
    <source>
        <dbReference type="Proteomes" id="UP000260835"/>
    </source>
</evidence>
<keyword evidence="1" id="KW-1133">Transmembrane helix</keyword>
<proteinExistence type="predicted"/>
<evidence type="ECO:0000313" key="3">
    <source>
        <dbReference type="EMBL" id="RGL04777.1"/>
    </source>
</evidence>
<keyword evidence="1" id="KW-0812">Transmembrane</keyword>
<feature type="chain" id="PRO_5017698923" description="Outer membrane protein beta-barrel domain-containing protein" evidence="2">
    <location>
        <begin position="31"/>
        <end position="209"/>
    </location>
</feature>
<reference evidence="3 4" key="1">
    <citation type="submission" date="2018-08" db="EMBL/GenBank/DDBJ databases">
        <title>A genome reference for cultivated species of the human gut microbiota.</title>
        <authorList>
            <person name="Zou Y."/>
            <person name="Xue W."/>
            <person name="Luo G."/>
        </authorList>
    </citation>
    <scope>NUCLEOTIDE SEQUENCE [LARGE SCALE GENOMIC DNA]</scope>
    <source>
        <strain evidence="3 4">TF09-12</strain>
    </source>
</reference>
<feature type="signal peptide" evidence="2">
    <location>
        <begin position="1"/>
        <end position="30"/>
    </location>
</feature>
<dbReference type="RefSeq" id="WP_117653157.1">
    <property type="nucleotide sequence ID" value="NZ_CABOGP010000009.1"/>
</dbReference>
<gene>
    <name evidence="3" type="ORF">DXC89_02170</name>
</gene>
<name>A0A3E4QM64_9BACT</name>